<feature type="compositionally biased region" description="Basic and acidic residues" evidence="1">
    <location>
        <begin position="1"/>
        <end position="36"/>
    </location>
</feature>
<evidence type="ECO:0000256" key="1">
    <source>
        <dbReference type="SAM" id="MobiDB-lite"/>
    </source>
</evidence>
<dbReference type="EMBL" id="PHWZ01000147">
    <property type="protein sequence ID" value="TEY64461.1"/>
    <property type="molecule type" value="Genomic_DNA"/>
</dbReference>
<feature type="region of interest" description="Disordered" evidence="1">
    <location>
        <begin position="233"/>
        <end position="270"/>
    </location>
</feature>
<feature type="region of interest" description="Disordered" evidence="1">
    <location>
        <begin position="1"/>
        <end position="74"/>
    </location>
</feature>
<gene>
    <name evidence="2" type="ORF">BOTCAL_0147g00020</name>
</gene>
<name>A0A4Y8D2J2_9HELO</name>
<dbReference type="OrthoDB" id="10486624at2759"/>
<dbReference type="Proteomes" id="UP000297299">
    <property type="component" value="Unassembled WGS sequence"/>
</dbReference>
<keyword evidence="3" id="KW-1185">Reference proteome</keyword>
<comment type="caution">
    <text evidence="2">The sequence shown here is derived from an EMBL/GenBank/DDBJ whole genome shotgun (WGS) entry which is preliminary data.</text>
</comment>
<protein>
    <submittedName>
        <fullName evidence="2">Uncharacterized protein</fullName>
    </submittedName>
</protein>
<accession>A0A4Y8D2J2</accession>
<sequence>MPTPEEIEKAKRDRKGEYQRGRYEKMRTEDPEGLKEKTKKRNRTARESLAKLRVNGPEAAGMKRDKRNKNQRDIRVKLLAENPDGVKAKRAERYQVQKAAKAANAALLISDPKAAEDHRLRNNKKKEKACQDLIYWDPRGDPELGRPRPDHSNAFAMTDIGTSLPHSTPTQSANSRSDLRFTSYYNSGLPTNNSNPLVPARDYGSARPVAGYESAGFGTSFASPISGHYDPSSMNDFESSVPSSTPIPTANSGYGYTSEETNDTFQWWQD</sequence>
<proteinExistence type="predicted"/>
<dbReference type="AlphaFoldDB" id="A0A4Y8D2J2"/>
<reference evidence="2 3" key="1">
    <citation type="submission" date="2017-11" db="EMBL/GenBank/DDBJ databases">
        <title>Comparative genomics of Botrytis spp.</title>
        <authorList>
            <person name="Valero-Jimenez C.A."/>
            <person name="Tapia P."/>
            <person name="Veloso J."/>
            <person name="Silva-Moreno E."/>
            <person name="Staats M."/>
            <person name="Valdes J.H."/>
            <person name="Van Kan J.A.L."/>
        </authorList>
    </citation>
    <scope>NUCLEOTIDE SEQUENCE [LARGE SCALE GENOMIC DNA]</scope>
    <source>
        <strain evidence="2 3">MUCL2830</strain>
    </source>
</reference>
<evidence type="ECO:0000313" key="3">
    <source>
        <dbReference type="Proteomes" id="UP000297299"/>
    </source>
</evidence>
<organism evidence="2 3">
    <name type="scientific">Botryotinia calthae</name>
    <dbReference type="NCBI Taxonomy" id="38488"/>
    <lineage>
        <taxon>Eukaryota</taxon>
        <taxon>Fungi</taxon>
        <taxon>Dikarya</taxon>
        <taxon>Ascomycota</taxon>
        <taxon>Pezizomycotina</taxon>
        <taxon>Leotiomycetes</taxon>
        <taxon>Helotiales</taxon>
        <taxon>Sclerotiniaceae</taxon>
        <taxon>Botryotinia</taxon>
    </lineage>
</organism>
<evidence type="ECO:0000313" key="2">
    <source>
        <dbReference type="EMBL" id="TEY64461.1"/>
    </source>
</evidence>